<dbReference type="RefSeq" id="XP_013024663.1">
    <property type="nucleotide sequence ID" value="XM_013169209.1"/>
</dbReference>
<feature type="transmembrane region" description="Helical" evidence="2">
    <location>
        <begin position="222"/>
        <end position="241"/>
    </location>
</feature>
<evidence type="ECO:0000313" key="4">
    <source>
        <dbReference type="EMBL" id="EPY50177.1"/>
    </source>
</evidence>
<feature type="transmembrane region" description="Helical" evidence="2">
    <location>
        <begin position="407"/>
        <end position="427"/>
    </location>
</feature>
<feature type="chain" id="PRO_5004560111" evidence="3">
    <location>
        <begin position="19"/>
        <end position="470"/>
    </location>
</feature>
<feature type="transmembrane region" description="Helical" evidence="2">
    <location>
        <begin position="379"/>
        <end position="395"/>
    </location>
</feature>
<dbReference type="HOGENOM" id="CLU_600139_0_0_1"/>
<feature type="transmembrane region" description="Helical" evidence="2">
    <location>
        <begin position="276"/>
        <end position="292"/>
    </location>
</feature>
<feature type="region of interest" description="Disordered" evidence="1">
    <location>
        <begin position="450"/>
        <end position="470"/>
    </location>
</feature>
<reference evidence="4 5" key="1">
    <citation type="journal article" date="2011" name="Science">
        <title>Comparative functional genomics of the fission yeasts.</title>
        <authorList>
            <person name="Rhind N."/>
            <person name="Chen Z."/>
            <person name="Yassour M."/>
            <person name="Thompson D.A."/>
            <person name="Haas B.J."/>
            <person name="Habib N."/>
            <person name="Wapinski I."/>
            <person name="Roy S."/>
            <person name="Lin M.F."/>
            <person name="Heiman D.I."/>
            <person name="Young S.K."/>
            <person name="Furuya K."/>
            <person name="Guo Y."/>
            <person name="Pidoux A."/>
            <person name="Chen H.M."/>
            <person name="Robbertse B."/>
            <person name="Goldberg J.M."/>
            <person name="Aoki K."/>
            <person name="Bayne E.H."/>
            <person name="Berlin A.M."/>
            <person name="Desjardins C.A."/>
            <person name="Dobbs E."/>
            <person name="Dukaj L."/>
            <person name="Fan L."/>
            <person name="FitzGerald M.G."/>
            <person name="French C."/>
            <person name="Gujja S."/>
            <person name="Hansen K."/>
            <person name="Keifenheim D."/>
            <person name="Levin J.Z."/>
            <person name="Mosher R.A."/>
            <person name="Mueller C.A."/>
            <person name="Pfiffner J."/>
            <person name="Priest M."/>
            <person name="Russ C."/>
            <person name="Smialowska A."/>
            <person name="Swoboda P."/>
            <person name="Sykes S.M."/>
            <person name="Vaughn M."/>
            <person name="Vengrova S."/>
            <person name="Yoder R."/>
            <person name="Zeng Q."/>
            <person name="Allshire R."/>
            <person name="Baulcombe D."/>
            <person name="Birren B.W."/>
            <person name="Brown W."/>
            <person name="Ekwall K."/>
            <person name="Kellis M."/>
            <person name="Leatherwood J."/>
            <person name="Levin H."/>
            <person name="Margalit H."/>
            <person name="Martienssen R."/>
            <person name="Nieduszynski C.A."/>
            <person name="Spatafora J.W."/>
            <person name="Friedman N."/>
            <person name="Dalgaard J.Z."/>
            <person name="Baumann P."/>
            <person name="Niki H."/>
            <person name="Regev A."/>
            <person name="Nusbaum C."/>
        </authorList>
    </citation>
    <scope>NUCLEOTIDE SEQUENCE [LARGE SCALE GENOMIC DNA]</scope>
    <source>
        <strain evidence="5">OY26 / ATCC MYA-4695 / CBS 11777 / NBRC 106824 / NRRL Y48691</strain>
    </source>
</reference>
<protein>
    <submittedName>
        <fullName evidence="4">Uncharacterized protein</fullName>
    </submittedName>
</protein>
<dbReference type="EMBL" id="KE546993">
    <property type="protein sequence ID" value="EPY50177.1"/>
    <property type="molecule type" value="Genomic_DNA"/>
</dbReference>
<feature type="transmembrane region" description="Helical" evidence="2">
    <location>
        <begin position="299"/>
        <end position="325"/>
    </location>
</feature>
<feature type="compositionally biased region" description="Basic and acidic residues" evidence="1">
    <location>
        <begin position="460"/>
        <end position="470"/>
    </location>
</feature>
<dbReference type="Proteomes" id="UP000015464">
    <property type="component" value="Unassembled WGS sequence"/>
</dbReference>
<keyword evidence="2" id="KW-0472">Membrane</keyword>
<dbReference type="AlphaFoldDB" id="S9WZM9"/>
<keyword evidence="2" id="KW-0812">Transmembrane</keyword>
<proteinExistence type="predicted"/>
<dbReference type="GeneID" id="25035269"/>
<keyword evidence="5" id="KW-1185">Reference proteome</keyword>
<keyword evidence="2" id="KW-1133">Transmembrane helix</keyword>
<feature type="signal peptide" evidence="3">
    <location>
        <begin position="1"/>
        <end position="18"/>
    </location>
</feature>
<evidence type="ECO:0000256" key="1">
    <source>
        <dbReference type="SAM" id="MobiDB-lite"/>
    </source>
</evidence>
<evidence type="ECO:0000313" key="5">
    <source>
        <dbReference type="Proteomes" id="UP000015464"/>
    </source>
</evidence>
<evidence type="ECO:0000256" key="3">
    <source>
        <dbReference type="SAM" id="SignalP"/>
    </source>
</evidence>
<sequence>MLLHFGLSALLFTGTTLASMPYNNTGNSNSDPDNNKPIFQYWEEELSLFPTGDPNVQAFAHCDLLVPFYDNISGMTVANARLQQKECSNGTAHILLVGHEDLFQAYKHAIDGNEDYRYFKNFTSKPDEDLFDFHFNFTDGINSAYYMRSVNKPGTYCFLGLQEVEPTENGGMPEPIMYPRYQSALYKDRKPEHRIFFFLSVFSSLISLVWLIRWLRNYKKNTFTQILLFVWYAAFLLNHPIKRTFFSNGNIGVPGKLFSFIFPAFSYLFGDGVERPLFNSLILALSLGLGYYRRSSKKLVFLIILLGFVQSLFIVIAPMIFPILLLTESPKAKPLQLTWMLFNYGYLPSILVIRVFHVCRMRLKLGHDFDDKYIKSKKFLPLLLLAILVSVILHVQSAPTFNVKSEVIKTCVGVMYFYLFAFTLNAYNSRVLKDDKAEISEKLQKPLPLYKDDSEMELPADEKLQRFPTA</sequence>
<feature type="transmembrane region" description="Helical" evidence="2">
    <location>
        <begin position="337"/>
        <end position="358"/>
    </location>
</feature>
<gene>
    <name evidence="4" type="ORF">SPOG_00938</name>
</gene>
<keyword evidence="3" id="KW-0732">Signal</keyword>
<name>S9WZM9_SCHCR</name>
<organism evidence="4 5">
    <name type="scientific">Schizosaccharomyces cryophilus (strain OY26 / ATCC MYA-4695 / CBS 11777 / NBRC 106824 / NRRL Y48691)</name>
    <name type="common">Fission yeast</name>
    <dbReference type="NCBI Taxonomy" id="653667"/>
    <lineage>
        <taxon>Eukaryota</taxon>
        <taxon>Fungi</taxon>
        <taxon>Dikarya</taxon>
        <taxon>Ascomycota</taxon>
        <taxon>Taphrinomycotina</taxon>
        <taxon>Schizosaccharomycetes</taxon>
        <taxon>Schizosaccharomycetales</taxon>
        <taxon>Schizosaccharomycetaceae</taxon>
        <taxon>Schizosaccharomyces</taxon>
    </lineage>
</organism>
<accession>S9WZM9</accession>
<evidence type="ECO:0000256" key="2">
    <source>
        <dbReference type="SAM" id="Phobius"/>
    </source>
</evidence>
<feature type="transmembrane region" description="Helical" evidence="2">
    <location>
        <begin position="195"/>
        <end position="215"/>
    </location>
</feature>